<sequence length="145" mass="16929">MSESNFEVKVRKYLWFLNRKEKTKLANVMNDSKSHSNDERPIYFANQFLKRYIFKEKAMNTNHFFLILIGLFASYVICVGLFLLGFLTSLSAVQHLLNPAKELSFLIVSLTFIGSLLLLVVSLFLIKRVTAFFTKKLLEYKFNKN</sequence>
<organism evidence="2 3">
    <name type="scientific">Staphylococcus marylandisciuri</name>
    <dbReference type="NCBI Taxonomy" id="2981529"/>
    <lineage>
        <taxon>Bacteria</taxon>
        <taxon>Bacillati</taxon>
        <taxon>Bacillota</taxon>
        <taxon>Bacilli</taxon>
        <taxon>Bacillales</taxon>
        <taxon>Staphylococcaceae</taxon>
        <taxon>Staphylococcus</taxon>
    </lineage>
</organism>
<gene>
    <name evidence="2" type="ORF">N9R04_09115</name>
</gene>
<keyword evidence="1" id="KW-0812">Transmembrane</keyword>
<name>A0ABT2QS71_9STAP</name>
<dbReference type="Proteomes" id="UP001209553">
    <property type="component" value="Unassembled WGS sequence"/>
</dbReference>
<protein>
    <recommendedName>
        <fullName evidence="4">Staphylococcal protein</fullName>
    </recommendedName>
</protein>
<evidence type="ECO:0008006" key="4">
    <source>
        <dbReference type="Google" id="ProtNLM"/>
    </source>
</evidence>
<comment type="caution">
    <text evidence="2">The sequence shown here is derived from an EMBL/GenBank/DDBJ whole genome shotgun (WGS) entry which is preliminary data.</text>
</comment>
<feature type="transmembrane region" description="Helical" evidence="1">
    <location>
        <begin position="105"/>
        <end position="126"/>
    </location>
</feature>
<evidence type="ECO:0000256" key="1">
    <source>
        <dbReference type="SAM" id="Phobius"/>
    </source>
</evidence>
<accession>A0ABT2QS71</accession>
<dbReference type="RefSeq" id="WP_262856516.1">
    <property type="nucleotide sequence ID" value="NZ_JAOPKZ010000015.1"/>
</dbReference>
<keyword evidence="1" id="KW-1133">Transmembrane helix</keyword>
<proteinExistence type="predicted"/>
<dbReference type="EMBL" id="JAOPKZ010000015">
    <property type="protein sequence ID" value="MCU5746834.1"/>
    <property type="molecule type" value="Genomic_DNA"/>
</dbReference>
<keyword evidence="3" id="KW-1185">Reference proteome</keyword>
<keyword evidence="1" id="KW-0472">Membrane</keyword>
<feature type="transmembrane region" description="Helical" evidence="1">
    <location>
        <begin position="64"/>
        <end position="85"/>
    </location>
</feature>
<evidence type="ECO:0000313" key="3">
    <source>
        <dbReference type="Proteomes" id="UP001209553"/>
    </source>
</evidence>
<evidence type="ECO:0000313" key="2">
    <source>
        <dbReference type="EMBL" id="MCU5746834.1"/>
    </source>
</evidence>
<reference evidence="2 3" key="1">
    <citation type="journal article" date="2023" name="Int. J. Syst. Evol. Microbiol.">
        <title>Streptococcus sciuri sp. nov., Staphylococcus marylandisciuri sp. nov. and Staphylococcus americanisciuri sp. nov., isolated from faeces of eastern grey squirrel (Sciurus carolinensis).</title>
        <authorList>
            <person name="Volokhov D.V."/>
            <person name="Zagorodnyaya T.A."/>
            <person name="Furtak V.A."/>
            <person name="Nattanmai G."/>
            <person name="Randall L."/>
            <person name="Jose S."/>
            <person name="Gao Y."/>
            <person name="Eisenberg T."/>
            <person name="Delmonte P."/>
            <person name="Blom J."/>
            <person name="Mitchell K.K."/>
        </authorList>
    </citation>
    <scope>NUCLEOTIDE SEQUENCE [LARGE SCALE GENOMIC DNA]</scope>
    <source>
        <strain evidence="2 3">SQ8-PEA</strain>
    </source>
</reference>